<feature type="transmembrane region" description="Helical" evidence="6">
    <location>
        <begin position="73"/>
        <end position="91"/>
    </location>
</feature>
<feature type="transmembrane region" description="Helical" evidence="6">
    <location>
        <begin position="12"/>
        <end position="32"/>
    </location>
</feature>
<dbReference type="EMBL" id="LNGD01000125">
    <property type="protein sequence ID" value="KYC48904.1"/>
    <property type="molecule type" value="Genomic_DNA"/>
</dbReference>
<feature type="transmembrane region" description="Helical" evidence="6">
    <location>
        <begin position="141"/>
        <end position="160"/>
    </location>
</feature>
<dbReference type="Pfam" id="PF04039">
    <property type="entry name" value="MnhB"/>
    <property type="match status" value="1"/>
</dbReference>
<keyword evidence="2" id="KW-1003">Cell membrane</keyword>
<evidence type="ECO:0000313" key="10">
    <source>
        <dbReference type="Proteomes" id="UP000075578"/>
    </source>
</evidence>
<comment type="caution">
    <text evidence="9">The sequence shown here is derived from an EMBL/GenBank/DDBJ whole genome shotgun (WGS) entry which is preliminary data.</text>
</comment>
<evidence type="ECO:0000256" key="6">
    <source>
        <dbReference type="SAM" id="Phobius"/>
    </source>
</evidence>
<sequence>MKTSEFEQGRNILMGVSLFLISFLLLRTMYIFSDSIIPGMSHLYNLYSGNIAPNIITVILFDFRGYDTLGETFILITAVITTTMVFGWGSIKEAFKKKESLTMTEKSTVIQKLTAFPMSMLLVAFGVTIVLGGHITPGGGFPGGSVIATGYFLSVVIYGLRKTPFRFTHKFLINLSTIGALIFLLTGVVGLVFSAYYHGTGYYLYNTGVDPYQIINIGAFGWDNILDYPDPTHPGVLPYLNIGVGFNVLAGLSLIAMFFMEAKKDE</sequence>
<feature type="transmembrane region" description="Helical" evidence="6">
    <location>
        <begin position="172"/>
        <end position="197"/>
    </location>
</feature>
<dbReference type="InterPro" id="IPR007182">
    <property type="entry name" value="MnhB"/>
</dbReference>
<feature type="domain" description="Na+/H+ antiporter MnhB subunit-related protein" evidence="7">
    <location>
        <begin position="112"/>
        <end position="253"/>
    </location>
</feature>
<gene>
    <name evidence="9" type="ORF">AMQ74_01540</name>
</gene>
<reference evidence="9 10" key="1">
    <citation type="journal article" date="2016" name="ISME J.">
        <title>Chasing the elusive Euryarchaeota class WSA2: genomes reveal a uniquely fastidious methyl-reducing methanogen.</title>
        <authorList>
            <person name="Nobu M.K."/>
            <person name="Narihiro T."/>
            <person name="Kuroda K."/>
            <person name="Mei R."/>
            <person name="Liu W.T."/>
        </authorList>
    </citation>
    <scope>NUCLEOTIDE SEQUENCE [LARGE SCALE GENOMIC DNA]</scope>
    <source>
        <strain evidence="9">U1lsi0528_Bin089</strain>
    </source>
</reference>
<accession>A0A150IW70</accession>
<evidence type="ECO:0000259" key="8">
    <source>
        <dbReference type="Pfam" id="PF20501"/>
    </source>
</evidence>
<evidence type="ECO:0000259" key="7">
    <source>
        <dbReference type="Pfam" id="PF04039"/>
    </source>
</evidence>
<evidence type="ECO:0000256" key="2">
    <source>
        <dbReference type="ARBA" id="ARBA00022475"/>
    </source>
</evidence>
<dbReference type="InterPro" id="IPR050622">
    <property type="entry name" value="CPA3_antiporter_subunitB"/>
</dbReference>
<proteinExistence type="predicted"/>
<dbReference type="NCBIfam" id="NF004924">
    <property type="entry name" value="PRK06281.1"/>
    <property type="match status" value="1"/>
</dbReference>
<protein>
    <submittedName>
        <fullName evidence="9">Hydrogenase subunit EhbI</fullName>
    </submittedName>
</protein>
<dbReference type="PANTHER" id="PTHR33932:SF4">
    <property type="entry name" value="NA(+)_H(+) ANTIPORTER SUBUNIT B"/>
    <property type="match status" value="1"/>
</dbReference>
<evidence type="ECO:0000313" key="9">
    <source>
        <dbReference type="EMBL" id="KYC48904.1"/>
    </source>
</evidence>
<keyword evidence="4 6" id="KW-1133">Transmembrane helix</keyword>
<keyword evidence="5 6" id="KW-0472">Membrane</keyword>
<dbReference type="InterPro" id="IPR046806">
    <property type="entry name" value="MrpA_C/MbhE"/>
</dbReference>
<comment type="subcellular location">
    <subcellularLocation>
        <location evidence="1">Cell membrane</location>
        <topology evidence="1">Multi-pass membrane protein</topology>
    </subcellularLocation>
</comment>
<feature type="domain" description="MrpA C-terminal/MbhE" evidence="8">
    <location>
        <begin position="12"/>
        <end position="81"/>
    </location>
</feature>
<dbReference type="Pfam" id="PF20501">
    <property type="entry name" value="MbhE"/>
    <property type="match status" value="1"/>
</dbReference>
<dbReference type="PANTHER" id="PTHR33932">
    <property type="entry name" value="NA(+)/H(+) ANTIPORTER SUBUNIT B"/>
    <property type="match status" value="1"/>
</dbReference>
<dbReference type="AlphaFoldDB" id="A0A150IW70"/>
<dbReference type="Proteomes" id="UP000075578">
    <property type="component" value="Unassembled WGS sequence"/>
</dbReference>
<organism evidence="9 10">
    <name type="scientific">Candidatus Methanofastidiosum methylothiophilum</name>
    <dbReference type="NCBI Taxonomy" id="1705564"/>
    <lineage>
        <taxon>Archaea</taxon>
        <taxon>Methanobacteriati</taxon>
        <taxon>Methanobacteriota</taxon>
        <taxon>Stenosarchaea group</taxon>
        <taxon>Candidatus Methanofastidiosia</taxon>
        <taxon>Candidatus Methanofastidiosales</taxon>
        <taxon>Candidatus Methanofastidiosaceae</taxon>
        <taxon>Candidatus Methanofastidiosum</taxon>
    </lineage>
</organism>
<evidence type="ECO:0000256" key="1">
    <source>
        <dbReference type="ARBA" id="ARBA00004651"/>
    </source>
</evidence>
<evidence type="ECO:0000256" key="4">
    <source>
        <dbReference type="ARBA" id="ARBA00022989"/>
    </source>
</evidence>
<keyword evidence="3 6" id="KW-0812">Transmembrane</keyword>
<evidence type="ECO:0000256" key="5">
    <source>
        <dbReference type="ARBA" id="ARBA00023136"/>
    </source>
</evidence>
<evidence type="ECO:0000256" key="3">
    <source>
        <dbReference type="ARBA" id="ARBA00022692"/>
    </source>
</evidence>
<dbReference type="GO" id="GO:0005886">
    <property type="term" value="C:plasma membrane"/>
    <property type="evidence" value="ECO:0007669"/>
    <property type="project" value="UniProtKB-SubCell"/>
</dbReference>
<name>A0A150IW70_9EURY</name>
<feature type="transmembrane region" description="Helical" evidence="6">
    <location>
        <begin position="236"/>
        <end position="260"/>
    </location>
</feature>
<feature type="transmembrane region" description="Helical" evidence="6">
    <location>
        <begin position="112"/>
        <end position="135"/>
    </location>
</feature>